<keyword evidence="2" id="KW-0812">Transmembrane</keyword>
<accession>A0A7R8YWT8</accession>
<dbReference type="InterPro" id="IPR043403">
    <property type="entry name" value="Gurken/Spitz"/>
</dbReference>
<keyword evidence="5" id="KW-1185">Reference proteome</keyword>
<proteinExistence type="predicted"/>
<sequence>MNTDCRSYSNYNQRNADRMSNMSQTTNHAQDCASTHKFEFNKSSTRHKRLDESSEPETWKQRPFCWKRILPVAGTRCGCCRCNNAETGAMTKTSKTKQQTTESEFYKFLGRFSGRRRYHHLQRTFHTLSLTITSILILISLCSVTEACSSRTTPKPRPPPTTTPRPNITFHTYKCPPAYAAWYCLNEATCFTVKIGDEILYNCECADGYMGPRCEYKDLDGSYLPTRPRVMLETASIASGATLALVMVLILCLVIYVKCHQRRKLERLAEDVELDVDTVDGPVHVALRPFGPHHTHTIPISAIVKR</sequence>
<comment type="caution">
    <text evidence="1">Lacks conserved residue(s) required for the propagation of feature annotation.</text>
</comment>
<dbReference type="GO" id="GO:0007173">
    <property type="term" value="P:epidermal growth factor receptor signaling pathway"/>
    <property type="evidence" value="ECO:0007669"/>
    <property type="project" value="InterPro"/>
</dbReference>
<dbReference type="PROSITE" id="PS01186">
    <property type="entry name" value="EGF_2"/>
    <property type="match status" value="1"/>
</dbReference>
<dbReference type="PROSITE" id="PS50026">
    <property type="entry name" value="EGF_3"/>
    <property type="match status" value="1"/>
</dbReference>
<evidence type="ECO:0000256" key="2">
    <source>
        <dbReference type="SAM" id="Phobius"/>
    </source>
</evidence>
<dbReference type="GO" id="GO:0048018">
    <property type="term" value="F:receptor ligand activity"/>
    <property type="evidence" value="ECO:0007669"/>
    <property type="project" value="InterPro"/>
</dbReference>
<keyword evidence="2" id="KW-0472">Membrane</keyword>
<evidence type="ECO:0000256" key="1">
    <source>
        <dbReference type="PROSITE-ProRule" id="PRU00076"/>
    </source>
</evidence>
<keyword evidence="1" id="KW-1015">Disulfide bond</keyword>
<dbReference type="EMBL" id="LR899012">
    <property type="protein sequence ID" value="CAD7087151.1"/>
    <property type="molecule type" value="Genomic_DNA"/>
</dbReference>
<keyword evidence="2" id="KW-1133">Transmembrane helix</keyword>
<organism evidence="4 5">
    <name type="scientific">Hermetia illucens</name>
    <name type="common">Black soldier fly</name>
    <dbReference type="NCBI Taxonomy" id="343691"/>
    <lineage>
        <taxon>Eukaryota</taxon>
        <taxon>Metazoa</taxon>
        <taxon>Ecdysozoa</taxon>
        <taxon>Arthropoda</taxon>
        <taxon>Hexapoda</taxon>
        <taxon>Insecta</taxon>
        <taxon>Pterygota</taxon>
        <taxon>Neoptera</taxon>
        <taxon>Endopterygota</taxon>
        <taxon>Diptera</taxon>
        <taxon>Brachycera</taxon>
        <taxon>Stratiomyomorpha</taxon>
        <taxon>Stratiomyidae</taxon>
        <taxon>Hermetiinae</taxon>
        <taxon>Hermetia</taxon>
    </lineage>
</organism>
<dbReference type="InterPro" id="IPR000742">
    <property type="entry name" value="EGF"/>
</dbReference>
<protein>
    <recommendedName>
        <fullName evidence="3">EGF-like domain-containing protein</fullName>
    </recommendedName>
</protein>
<dbReference type="FunCoup" id="A0A7R8YWT8">
    <property type="interactions" value="145"/>
</dbReference>
<dbReference type="SUPFAM" id="SSF57196">
    <property type="entry name" value="EGF/Laminin"/>
    <property type="match status" value="1"/>
</dbReference>
<dbReference type="InParanoid" id="A0A7R8YWT8"/>
<feature type="disulfide bond" evidence="1">
    <location>
        <begin position="205"/>
        <end position="214"/>
    </location>
</feature>
<feature type="domain" description="EGF-like" evidence="3">
    <location>
        <begin position="171"/>
        <end position="215"/>
    </location>
</feature>
<evidence type="ECO:0000313" key="4">
    <source>
        <dbReference type="EMBL" id="CAD7087151.1"/>
    </source>
</evidence>
<keyword evidence="1" id="KW-0245">EGF-like domain</keyword>
<dbReference type="OrthoDB" id="6233064at2759"/>
<dbReference type="OMA" id="CASTHKF"/>
<dbReference type="PANTHER" id="PTHR12332">
    <property type="entry name" value="KEREN-RELATED"/>
    <property type="match status" value="1"/>
</dbReference>
<evidence type="ECO:0000313" key="5">
    <source>
        <dbReference type="Proteomes" id="UP000594454"/>
    </source>
</evidence>
<dbReference type="Gene3D" id="2.10.25.10">
    <property type="entry name" value="Laminin"/>
    <property type="match status" value="1"/>
</dbReference>
<dbReference type="PROSITE" id="PS00022">
    <property type="entry name" value="EGF_1"/>
    <property type="match status" value="1"/>
</dbReference>
<evidence type="ECO:0000259" key="3">
    <source>
        <dbReference type="PROSITE" id="PS50026"/>
    </source>
</evidence>
<feature type="transmembrane region" description="Helical" evidence="2">
    <location>
        <begin position="237"/>
        <end position="257"/>
    </location>
</feature>
<dbReference type="GO" id="GO:0005154">
    <property type="term" value="F:epidermal growth factor receptor binding"/>
    <property type="evidence" value="ECO:0007669"/>
    <property type="project" value="InterPro"/>
</dbReference>
<dbReference type="AlphaFoldDB" id="A0A7R8YWT8"/>
<name>A0A7R8YWT8_HERIL</name>
<dbReference type="Proteomes" id="UP000594454">
    <property type="component" value="Chromosome 4"/>
</dbReference>
<reference evidence="4 5" key="1">
    <citation type="submission" date="2020-11" db="EMBL/GenBank/DDBJ databases">
        <authorList>
            <person name="Wallbank WR R."/>
            <person name="Pardo Diaz C."/>
            <person name="Kozak K."/>
            <person name="Martin S."/>
            <person name="Jiggins C."/>
            <person name="Moest M."/>
            <person name="Warren A I."/>
            <person name="Generalovic N T."/>
            <person name="Byers J.R.P. K."/>
            <person name="Montejo-Kovacevich G."/>
            <person name="Yen C E."/>
        </authorList>
    </citation>
    <scope>NUCLEOTIDE SEQUENCE [LARGE SCALE GENOMIC DNA]</scope>
</reference>
<gene>
    <name evidence="4" type="ORF">HERILL_LOCUS9875</name>
</gene>
<dbReference type="PANTHER" id="PTHR12332:SF1">
    <property type="entry name" value="KEREN-RELATED"/>
    <property type="match status" value="1"/>
</dbReference>
<feature type="transmembrane region" description="Helical" evidence="2">
    <location>
        <begin position="125"/>
        <end position="147"/>
    </location>
</feature>